<comment type="caution">
    <text evidence="2">The sequence shown here is derived from an EMBL/GenBank/DDBJ whole genome shotgun (WGS) entry which is preliminary data.</text>
</comment>
<name>A0AAD3HJP7_9CHLO</name>
<evidence type="ECO:0000313" key="2">
    <source>
        <dbReference type="EMBL" id="GFR43188.1"/>
    </source>
</evidence>
<gene>
    <name evidence="2" type="ORF">Agub_g4180</name>
</gene>
<dbReference type="Proteomes" id="UP001054857">
    <property type="component" value="Unassembled WGS sequence"/>
</dbReference>
<keyword evidence="3" id="KW-1185">Reference proteome</keyword>
<reference evidence="2 3" key="1">
    <citation type="journal article" date="2021" name="Sci. Rep.">
        <title>Genome sequencing of the multicellular alga Astrephomene provides insights into convergent evolution of germ-soma differentiation.</title>
        <authorList>
            <person name="Yamashita S."/>
            <person name="Yamamoto K."/>
            <person name="Matsuzaki R."/>
            <person name="Suzuki S."/>
            <person name="Yamaguchi H."/>
            <person name="Hirooka S."/>
            <person name="Minakuchi Y."/>
            <person name="Miyagishima S."/>
            <person name="Kawachi M."/>
            <person name="Toyoda A."/>
            <person name="Nozaki H."/>
        </authorList>
    </citation>
    <scope>NUCLEOTIDE SEQUENCE [LARGE SCALE GENOMIC DNA]</scope>
    <source>
        <strain evidence="2 3">NIES-4017</strain>
    </source>
</reference>
<organism evidence="2 3">
    <name type="scientific">Astrephomene gubernaculifera</name>
    <dbReference type="NCBI Taxonomy" id="47775"/>
    <lineage>
        <taxon>Eukaryota</taxon>
        <taxon>Viridiplantae</taxon>
        <taxon>Chlorophyta</taxon>
        <taxon>core chlorophytes</taxon>
        <taxon>Chlorophyceae</taxon>
        <taxon>CS clade</taxon>
        <taxon>Chlamydomonadales</taxon>
        <taxon>Astrephomenaceae</taxon>
        <taxon>Astrephomene</taxon>
    </lineage>
</organism>
<accession>A0AAD3HJP7</accession>
<dbReference type="InterPro" id="IPR052851">
    <property type="entry name" value="GCD1_mitochondrial"/>
</dbReference>
<feature type="region of interest" description="Disordered" evidence="1">
    <location>
        <begin position="46"/>
        <end position="147"/>
    </location>
</feature>
<dbReference type="AlphaFoldDB" id="A0AAD3HJP7"/>
<dbReference type="Pfam" id="PF12298">
    <property type="entry name" value="Bot1p"/>
    <property type="match status" value="1"/>
</dbReference>
<protein>
    <submittedName>
        <fullName evidence="2">Uncharacterized protein</fullName>
    </submittedName>
</protein>
<proteinExistence type="predicted"/>
<dbReference type="EMBL" id="BMAR01000005">
    <property type="protein sequence ID" value="GFR43188.1"/>
    <property type="molecule type" value="Genomic_DNA"/>
</dbReference>
<feature type="compositionally biased region" description="Gly residues" evidence="1">
    <location>
        <begin position="99"/>
        <end position="114"/>
    </location>
</feature>
<evidence type="ECO:0000313" key="3">
    <source>
        <dbReference type="Proteomes" id="UP001054857"/>
    </source>
</evidence>
<evidence type="ECO:0000256" key="1">
    <source>
        <dbReference type="SAM" id="MobiDB-lite"/>
    </source>
</evidence>
<sequence length="848" mass="89618">MRRAALHALAACNAAEGPLTTPVSILLQNTYNLSIEARQAWSREASSSIHTSAAPHSGHGQQRNQSRKAGGSDGSGSHARNQSDRGGGSHQHGGRGRWQSGGGDGGAGGAGGPRGPRRTDSRPAEGAGRAGGVANAAGSALQAQPARQRWDLATQNAPQGYFGLIGDPRTGIADDMTTNPFGEVTVDMIHHQSKNEVYWFKHEFAGGRAGSHRDARLSDYTRNLIYLLRAKDSKRWSIQALADKFRIRKQRVLAILALKELEAQRIEEGKLLSGPLAAYALPVNTAEAQLGRQAEPGQQLGAAEEAHVEAVLPRVLSATQQLQMQLVELLSAHGYDTAHMRAGLLADLQAAEELAGRTLGGSGEAAEGSGAPYLAAELGTYRAAVEAVMAAVEEVVAGSPLLMEERQVAALRAAVEADMAGAGQAGAEQNKGLQALQAADDALMQRVFFSLAPSTRGSLLRLQPDLSIRLNALGVDLIRSAKDASYKGPGTAGPEAAQPAAAEGSFVPLQRLPVDVFGFLPVAEGKLEAVAAAVEALVGAQAAVRAKVAALDPALASSQRAAPSAAAPSASELRQLRQMAAQYAGAEAMWADLMAPRVQEGSRPPRHAAVPADKLRRLLEVMAEADPSAVSRTLQVEAAMQLRARRAVAEADALTAGVGAAAAAALTASGGTAPSTPAERASWDSVAAYLDVKVAGRVYGTGSGERHVARLPSYPAFEGYSLEEFDRATEGELGALNRQVAERTDAAMYERFRSDLLYNLGLRGEKLRHGEAGRPAWPANLNSVLERPVVVYDIAEDGATKYPPLYVAMPDGQKRPLNEQEQVFQERRVPRERLPYYVSRANRLAELQ</sequence>
<feature type="compositionally biased region" description="Low complexity" evidence="1">
    <location>
        <begin position="124"/>
        <end position="140"/>
    </location>
</feature>
<dbReference type="PANTHER" id="PTHR35476">
    <property type="entry name" value="MUCIN-LIKE PROTEIN"/>
    <property type="match status" value="1"/>
</dbReference>
<dbReference type="PANTHER" id="PTHR35476:SF3">
    <property type="entry name" value="SMALL RIBOSOMAL SUBUNIT PROTEIN MS75"/>
    <property type="match status" value="1"/>
</dbReference>